<name>A0A2P2Q184_RHIMU</name>
<reference evidence="1" key="1">
    <citation type="submission" date="2018-02" db="EMBL/GenBank/DDBJ databases">
        <title>Rhizophora mucronata_Transcriptome.</title>
        <authorList>
            <person name="Meera S.P."/>
            <person name="Sreeshan A."/>
            <person name="Augustine A."/>
        </authorList>
    </citation>
    <scope>NUCLEOTIDE SEQUENCE</scope>
    <source>
        <tissue evidence="1">Leaf</tissue>
    </source>
</reference>
<organism evidence="1">
    <name type="scientific">Rhizophora mucronata</name>
    <name type="common">Asiatic mangrove</name>
    <dbReference type="NCBI Taxonomy" id="61149"/>
    <lineage>
        <taxon>Eukaryota</taxon>
        <taxon>Viridiplantae</taxon>
        <taxon>Streptophyta</taxon>
        <taxon>Embryophyta</taxon>
        <taxon>Tracheophyta</taxon>
        <taxon>Spermatophyta</taxon>
        <taxon>Magnoliopsida</taxon>
        <taxon>eudicotyledons</taxon>
        <taxon>Gunneridae</taxon>
        <taxon>Pentapetalae</taxon>
        <taxon>rosids</taxon>
        <taxon>fabids</taxon>
        <taxon>Malpighiales</taxon>
        <taxon>Rhizophoraceae</taxon>
        <taxon>Rhizophora</taxon>
    </lineage>
</organism>
<accession>A0A2P2Q184</accession>
<sequence>MRNNNCFGSLIVALPVGMRIVVGDRS</sequence>
<dbReference type="AlphaFoldDB" id="A0A2P2Q184"/>
<dbReference type="EMBL" id="GGEC01080244">
    <property type="protein sequence ID" value="MBX60728.1"/>
    <property type="molecule type" value="Transcribed_RNA"/>
</dbReference>
<proteinExistence type="predicted"/>
<evidence type="ECO:0000313" key="1">
    <source>
        <dbReference type="EMBL" id="MBX60728.1"/>
    </source>
</evidence>
<protein>
    <submittedName>
        <fullName evidence="1">Uncharacterized protein</fullName>
    </submittedName>
</protein>